<sequence length="112" mass="12414">MPKAVAVRLHETGYIALRWQAERLRLRPGILAFMLVHAGLSESAPSPERSKTHAAFDQLVQHSRQLASVGSVPPRTGGIPTRLQRNTVKLVNEFRVDLGTTRLMSSSTPTCW</sequence>
<evidence type="ECO:0000313" key="2">
    <source>
        <dbReference type="Proteomes" id="UP000258522"/>
    </source>
</evidence>
<reference evidence="1 2" key="1">
    <citation type="submission" date="2018-07" db="EMBL/GenBank/DDBJ databases">
        <title>Whole genome sequence of Mycobacterium uberis.</title>
        <authorList>
            <person name="Benjak A."/>
        </authorList>
    </citation>
    <scope>NUCLEOTIDE SEQUENCE [LARGE SCALE GENOMIC DNA]</scope>
    <source>
        <strain evidence="1 2">Jura</strain>
    </source>
</reference>
<organism evidence="1 2">
    <name type="scientific">Mycobacterium uberis</name>
    <dbReference type="NCBI Taxonomy" id="2162698"/>
    <lineage>
        <taxon>Bacteria</taxon>
        <taxon>Bacillati</taxon>
        <taxon>Actinomycetota</taxon>
        <taxon>Actinomycetes</taxon>
        <taxon>Mycobacteriales</taxon>
        <taxon>Mycobacteriaceae</taxon>
        <taxon>Mycobacterium</taxon>
    </lineage>
</organism>
<name>A0A3E1HHL1_9MYCO</name>
<comment type="caution">
    <text evidence="1">The sequence shown here is derived from an EMBL/GenBank/DDBJ whole genome shotgun (WGS) entry which is preliminary data.</text>
</comment>
<keyword evidence="2" id="KW-1185">Reference proteome</keyword>
<dbReference type="OrthoDB" id="5197331at2"/>
<dbReference type="EMBL" id="QAYL01000008">
    <property type="protein sequence ID" value="RFD25946.1"/>
    <property type="molecule type" value="Genomic_DNA"/>
</dbReference>
<dbReference type="RefSeq" id="WP_116539980.1">
    <property type="nucleotide sequence ID" value="NZ_QAYL01000008.1"/>
</dbReference>
<dbReference type="AlphaFoldDB" id="A0A3E1HHL1"/>
<gene>
    <name evidence="1" type="ORF">MUBE_06975</name>
</gene>
<proteinExistence type="predicted"/>
<protein>
    <submittedName>
        <fullName evidence="1">Uncharacterized protein</fullName>
    </submittedName>
</protein>
<dbReference type="Proteomes" id="UP000258522">
    <property type="component" value="Unassembled WGS sequence"/>
</dbReference>
<accession>A0A3E1HHL1</accession>
<evidence type="ECO:0000313" key="1">
    <source>
        <dbReference type="EMBL" id="RFD25946.1"/>
    </source>
</evidence>